<protein>
    <submittedName>
        <fullName evidence="1">DUF6317 family protein</fullName>
    </submittedName>
</protein>
<sequence length="99" mass="11132">MSADLQLVLSDLKSMSGTFTQQSKVYRDVKPKITPPIADSGDDGLDQLIRMVMETIDGLHTKMSDLIEEHGEKLGYAHDSFQRHDIDVHGVFEDLMPDE</sequence>
<comment type="caution">
    <text evidence="1">The sequence shown here is derived from an EMBL/GenBank/DDBJ whole genome shotgun (WGS) entry which is preliminary data.</text>
</comment>
<name>A0ABS7QTX8_9ACTN</name>
<proteinExistence type="predicted"/>
<reference evidence="1 2" key="1">
    <citation type="submission" date="2021-08" db="EMBL/GenBank/DDBJ databases">
        <title>Streptomyces sp. PTM05 isolated from lichen.</title>
        <authorList>
            <person name="Somphong A."/>
            <person name="Phongsopitanun W."/>
            <person name="Tanasupawat S."/>
        </authorList>
    </citation>
    <scope>NUCLEOTIDE SEQUENCE [LARGE SCALE GENOMIC DNA]</scope>
    <source>
        <strain evidence="1 2">Ptm05</strain>
    </source>
</reference>
<organism evidence="1 2">
    <name type="scientific">Streptantibioticus parmotrematis</name>
    <dbReference type="NCBI Taxonomy" id="2873249"/>
    <lineage>
        <taxon>Bacteria</taxon>
        <taxon>Bacillati</taxon>
        <taxon>Actinomycetota</taxon>
        <taxon>Actinomycetes</taxon>
        <taxon>Kitasatosporales</taxon>
        <taxon>Streptomycetaceae</taxon>
        <taxon>Streptantibioticus</taxon>
    </lineage>
</organism>
<accession>A0ABS7QTX8</accession>
<dbReference type="InterPro" id="IPR045558">
    <property type="entry name" value="DUF6317"/>
</dbReference>
<evidence type="ECO:0000313" key="2">
    <source>
        <dbReference type="Proteomes" id="UP001198565"/>
    </source>
</evidence>
<dbReference type="RefSeq" id="WP_222979048.1">
    <property type="nucleotide sequence ID" value="NZ_JAINVZ010000011.1"/>
</dbReference>
<keyword evidence="2" id="KW-1185">Reference proteome</keyword>
<dbReference type="EMBL" id="JAINVZ010000011">
    <property type="protein sequence ID" value="MBY8886647.1"/>
    <property type="molecule type" value="Genomic_DNA"/>
</dbReference>
<dbReference type="Proteomes" id="UP001198565">
    <property type="component" value="Unassembled WGS sequence"/>
</dbReference>
<dbReference type="Pfam" id="PF19840">
    <property type="entry name" value="DUF6317"/>
    <property type="match status" value="1"/>
</dbReference>
<evidence type="ECO:0000313" key="1">
    <source>
        <dbReference type="EMBL" id="MBY8886647.1"/>
    </source>
</evidence>
<gene>
    <name evidence="1" type="ORF">K7472_17500</name>
</gene>